<dbReference type="GO" id="GO:0017119">
    <property type="term" value="C:Golgi transport complex"/>
    <property type="evidence" value="ECO:0007669"/>
    <property type="project" value="UniProtKB-UniRule"/>
</dbReference>
<comment type="similarity">
    <text evidence="2 10">Belongs to the COG6 family.</text>
</comment>
<protein>
    <recommendedName>
        <fullName evidence="3 10">Conserved oligomeric Golgi complex subunit 6</fullName>
        <shortName evidence="10">COG complex subunit 6</shortName>
    </recommendedName>
    <alternativeName>
        <fullName evidence="8 10">Component of oligomeric Golgi complex 6</fullName>
    </alternativeName>
</protein>
<evidence type="ECO:0000256" key="7">
    <source>
        <dbReference type="ARBA" id="ARBA00023136"/>
    </source>
</evidence>
<dbReference type="PANTHER" id="PTHR21506">
    <property type="entry name" value="COMPONENT OF OLIGOMERIC GOLGI COMPLEX 6"/>
    <property type="match status" value="1"/>
</dbReference>
<comment type="subcellular location">
    <subcellularLocation>
        <location evidence="1 10">Golgi apparatus membrane</location>
        <topology evidence="1 10">Peripheral membrane protein</topology>
    </subcellularLocation>
</comment>
<evidence type="ECO:0000256" key="6">
    <source>
        <dbReference type="ARBA" id="ARBA00023034"/>
    </source>
</evidence>
<dbReference type="GO" id="GO:0000139">
    <property type="term" value="C:Golgi membrane"/>
    <property type="evidence" value="ECO:0007669"/>
    <property type="project" value="UniProtKB-SubCell"/>
</dbReference>
<feature type="compositionally biased region" description="Low complexity" evidence="11">
    <location>
        <begin position="9"/>
        <end position="27"/>
    </location>
</feature>
<evidence type="ECO:0000256" key="2">
    <source>
        <dbReference type="ARBA" id="ARBA00011023"/>
    </source>
</evidence>
<keyword evidence="6 10" id="KW-0333">Golgi apparatus</keyword>
<sequence>MTSLAPTLSTIPGTPPASATPSAINSPRGRSDSLEDVRHGASPLANRTARPFYSSSGTSSSSSSSHPLSRRVKEILLAPPPTEQEMLETRQALDQIGEAYSTSTANANGERSHPSVTPKAATTVDLERARRRLDRDLRRDADRAAKDFQKVLGGVDRALAALVANNEAMHAAVNDVDARLHAASVASAHLREHASGLNRQRSTAENQRQILQLFLQRFTLSADETNSIYSRDMPVGAELFRTMDRIEKIRSDCQVLLVGREVGEKGGMRAGMDLMDTTATQLDAAQNKIARWLSFEFRQPPRDGMEVGPAMRESVKRLEARPDLLRSALQVLAGTRATFLSQAFHAALTQGGPAPSYLPRPIEVHAHDPQRYVGDMLAWVHQSVASEREFLIGLFGREEEEVKIGRRVGERRKGIESVDWSSATLSSGERETERRVREVLDRVMEGCARPLKLRIEQTVSSQEGCITSFRLASLVHFYHITMERTIGTKAALSRILREISATSYESFLSTLDRQAQGLERFASGPQADLRAPPPLLGASSTLKELLAVHHSSISEQDQFGNALPLMGQSRAPTGPSQPDEAREADPMERVLSKLVDPMLEMCARMAEVHIKKVSRKSESLANWEAAIFLCNCFAHVKTILEPYAFAAMATDKILSCIRDQIKDLITAHHGQLKKESGLEPLLTAIEARPTGATLASQTASSPAAVRSCLSTFDVFLNSSSLVDPAPLKPISDPSIRSQIQSGALHLLARDYEIIVAELRKEDGAPASDANSALLQRSPMDVRLLLGLDI</sequence>
<keyword evidence="5 10" id="KW-0653">Protein transport</keyword>
<keyword evidence="7 10" id="KW-0472">Membrane</keyword>
<evidence type="ECO:0000256" key="1">
    <source>
        <dbReference type="ARBA" id="ARBA00004395"/>
    </source>
</evidence>
<keyword evidence="4 10" id="KW-0813">Transport</keyword>
<dbReference type="InParanoid" id="A0A316VP53"/>
<name>A0A316VP53_9BASI</name>
<evidence type="ECO:0000313" key="14">
    <source>
        <dbReference type="EMBL" id="PWN39100.1"/>
    </source>
</evidence>
<dbReference type="FunCoup" id="A0A316VP53">
    <property type="interactions" value="217"/>
</dbReference>
<dbReference type="STRING" id="1522189.A0A316VP53"/>
<dbReference type="GO" id="GO:0015031">
    <property type="term" value="P:protein transport"/>
    <property type="evidence" value="ECO:0007669"/>
    <property type="project" value="UniProtKB-KW"/>
</dbReference>
<evidence type="ECO:0000259" key="13">
    <source>
        <dbReference type="Pfam" id="PF20653"/>
    </source>
</evidence>
<proteinExistence type="inferred from homology"/>
<comment type="function">
    <text evidence="9">Acts as a component of the peripheral membrane COG complex that is involved in intra-Golgi protein trafficking. COG is located at the cis-Golgi, and regulates tethering of retrograde intra-Golgi vesicles and possibly a number of other membrane trafficking events.</text>
</comment>
<reference evidence="14 15" key="1">
    <citation type="journal article" date="2018" name="Mol. Biol. Evol.">
        <title>Broad Genomic Sampling Reveals a Smut Pathogenic Ancestry of the Fungal Clade Ustilaginomycotina.</title>
        <authorList>
            <person name="Kijpornyongpan T."/>
            <person name="Mondo S.J."/>
            <person name="Barry K."/>
            <person name="Sandor L."/>
            <person name="Lee J."/>
            <person name="Lipzen A."/>
            <person name="Pangilinan J."/>
            <person name="LaButti K."/>
            <person name="Hainaut M."/>
            <person name="Henrissat B."/>
            <person name="Grigoriev I.V."/>
            <person name="Spatafora J.W."/>
            <person name="Aime M.C."/>
        </authorList>
    </citation>
    <scope>NUCLEOTIDE SEQUENCE [LARGE SCALE GENOMIC DNA]</scope>
    <source>
        <strain evidence="14 15">MCA 4658</strain>
    </source>
</reference>
<dbReference type="InterPro" id="IPR010490">
    <property type="entry name" value="COG6"/>
</dbReference>
<dbReference type="InterPro" id="IPR048368">
    <property type="entry name" value="COG6_N"/>
</dbReference>
<feature type="domain" description="Conserved Oligomeric Golgi complex subunit 6 C-terminal" evidence="13">
    <location>
        <begin position="269"/>
        <end position="785"/>
    </location>
</feature>
<dbReference type="PANTHER" id="PTHR21506:SF0">
    <property type="entry name" value="CONSERVED OLIGOMERIC GOLGI COMPLEX SUBUNIT 6"/>
    <property type="match status" value="1"/>
</dbReference>
<dbReference type="GO" id="GO:0006891">
    <property type="term" value="P:intra-Golgi vesicle-mediated transport"/>
    <property type="evidence" value="ECO:0007669"/>
    <property type="project" value="UniProtKB-UniRule"/>
</dbReference>
<dbReference type="AlphaFoldDB" id="A0A316VP53"/>
<feature type="region of interest" description="Disordered" evidence="11">
    <location>
        <begin position="564"/>
        <end position="585"/>
    </location>
</feature>
<evidence type="ECO:0000259" key="12">
    <source>
        <dbReference type="Pfam" id="PF06419"/>
    </source>
</evidence>
<evidence type="ECO:0000256" key="11">
    <source>
        <dbReference type="SAM" id="MobiDB-lite"/>
    </source>
</evidence>
<feature type="compositionally biased region" description="Basic and acidic residues" evidence="11">
    <location>
        <begin position="29"/>
        <end position="39"/>
    </location>
</feature>
<evidence type="ECO:0000256" key="10">
    <source>
        <dbReference type="RuleBase" id="RU365075"/>
    </source>
</evidence>
<feature type="region of interest" description="Disordered" evidence="11">
    <location>
        <begin position="1"/>
        <end position="70"/>
    </location>
</feature>
<evidence type="ECO:0000256" key="9">
    <source>
        <dbReference type="ARBA" id="ARBA00043873"/>
    </source>
</evidence>
<dbReference type="Pfam" id="PF06419">
    <property type="entry name" value="COG6_N"/>
    <property type="match status" value="1"/>
</dbReference>
<dbReference type="GeneID" id="37036802"/>
<dbReference type="Pfam" id="PF20653">
    <property type="entry name" value="COG6_C"/>
    <property type="match status" value="1"/>
</dbReference>
<feature type="compositionally biased region" description="Low complexity" evidence="11">
    <location>
        <begin position="54"/>
        <end position="65"/>
    </location>
</feature>
<dbReference type="Proteomes" id="UP000245783">
    <property type="component" value="Unassembled WGS sequence"/>
</dbReference>
<dbReference type="InterPro" id="IPR048369">
    <property type="entry name" value="COG6_C"/>
</dbReference>
<organism evidence="14 15">
    <name type="scientific">Ceraceosorus guamensis</name>
    <dbReference type="NCBI Taxonomy" id="1522189"/>
    <lineage>
        <taxon>Eukaryota</taxon>
        <taxon>Fungi</taxon>
        <taxon>Dikarya</taxon>
        <taxon>Basidiomycota</taxon>
        <taxon>Ustilaginomycotina</taxon>
        <taxon>Exobasidiomycetes</taxon>
        <taxon>Ceraceosorales</taxon>
        <taxon>Ceraceosoraceae</taxon>
        <taxon>Ceraceosorus</taxon>
    </lineage>
</organism>
<accession>A0A316VP53</accession>
<dbReference type="OrthoDB" id="272987at2759"/>
<dbReference type="RefSeq" id="XP_025366260.1">
    <property type="nucleotide sequence ID" value="XM_025514932.1"/>
</dbReference>
<dbReference type="EMBL" id="KZ819495">
    <property type="protein sequence ID" value="PWN39100.1"/>
    <property type="molecule type" value="Genomic_DNA"/>
</dbReference>
<feature type="domain" description="Conserved oligomeric complex COG6 N-terminal" evidence="12">
    <location>
        <begin position="126"/>
        <end position="230"/>
    </location>
</feature>
<keyword evidence="15" id="KW-1185">Reference proteome</keyword>
<comment type="subunit">
    <text evidence="10">Component of the conserved oligomeric Golgi complex.</text>
</comment>
<evidence type="ECO:0000313" key="15">
    <source>
        <dbReference type="Proteomes" id="UP000245783"/>
    </source>
</evidence>
<evidence type="ECO:0000256" key="4">
    <source>
        <dbReference type="ARBA" id="ARBA00022448"/>
    </source>
</evidence>
<gene>
    <name evidence="14" type="ORF">IE81DRAFT_326869</name>
</gene>
<dbReference type="SMART" id="SM01087">
    <property type="entry name" value="COG6"/>
    <property type="match status" value="1"/>
</dbReference>
<evidence type="ECO:0000256" key="8">
    <source>
        <dbReference type="ARBA" id="ARBA00031348"/>
    </source>
</evidence>
<comment type="function">
    <text evidence="10">Acts as component of the peripheral membrane COG complex that is involved in intra-Golgi protein trafficking. COG is located at the cis-Golgi, and regulates tethering of retrograde intra-Golgi vesicles and possibly a number of other membrane trafficking events.</text>
</comment>
<evidence type="ECO:0000256" key="5">
    <source>
        <dbReference type="ARBA" id="ARBA00022927"/>
    </source>
</evidence>
<evidence type="ECO:0000256" key="3">
    <source>
        <dbReference type="ARBA" id="ARBA00020973"/>
    </source>
</evidence>